<evidence type="ECO:0000313" key="9">
    <source>
        <dbReference type="EMBL" id="KAK3372937.1"/>
    </source>
</evidence>
<evidence type="ECO:0000259" key="8">
    <source>
        <dbReference type="Pfam" id="PF05057"/>
    </source>
</evidence>
<evidence type="ECO:0000256" key="2">
    <source>
        <dbReference type="ARBA" id="ARBA00004240"/>
    </source>
</evidence>
<dbReference type="PANTHER" id="PTHR48182:SF2">
    <property type="entry name" value="PROTEIN SERAC1"/>
    <property type="match status" value="1"/>
</dbReference>
<dbReference type="GO" id="GO:0005739">
    <property type="term" value="C:mitochondrion"/>
    <property type="evidence" value="ECO:0007669"/>
    <property type="project" value="UniProtKB-SubCell"/>
</dbReference>
<dbReference type="Proteomes" id="UP001287356">
    <property type="component" value="Unassembled WGS sequence"/>
</dbReference>
<gene>
    <name evidence="9" type="ORF">B0T24DRAFT_494233</name>
</gene>
<dbReference type="GO" id="GO:0016020">
    <property type="term" value="C:membrane"/>
    <property type="evidence" value="ECO:0007669"/>
    <property type="project" value="UniProtKB-SubCell"/>
</dbReference>
<keyword evidence="7" id="KW-0472">Membrane</keyword>
<dbReference type="PANTHER" id="PTHR48182">
    <property type="entry name" value="PROTEIN SERAC1"/>
    <property type="match status" value="1"/>
</dbReference>
<keyword evidence="6" id="KW-0496">Mitochondrion</keyword>
<name>A0AAE0KB83_9PEZI</name>
<evidence type="ECO:0000256" key="3">
    <source>
        <dbReference type="ARBA" id="ARBA00004370"/>
    </source>
</evidence>
<dbReference type="EMBL" id="JAULSN010000004">
    <property type="protein sequence ID" value="KAK3372937.1"/>
    <property type="molecule type" value="Genomic_DNA"/>
</dbReference>
<keyword evidence="5" id="KW-0256">Endoplasmic reticulum</keyword>
<evidence type="ECO:0000256" key="7">
    <source>
        <dbReference type="ARBA" id="ARBA00023136"/>
    </source>
</evidence>
<feature type="non-terminal residue" evidence="9">
    <location>
        <position position="91"/>
    </location>
</feature>
<dbReference type="InterPro" id="IPR007751">
    <property type="entry name" value="DUF676_lipase-like"/>
</dbReference>
<dbReference type="GO" id="GO:0005783">
    <property type="term" value="C:endoplasmic reticulum"/>
    <property type="evidence" value="ECO:0007669"/>
    <property type="project" value="UniProtKB-SubCell"/>
</dbReference>
<evidence type="ECO:0000256" key="6">
    <source>
        <dbReference type="ARBA" id="ARBA00023128"/>
    </source>
</evidence>
<evidence type="ECO:0000313" key="10">
    <source>
        <dbReference type="Proteomes" id="UP001287356"/>
    </source>
</evidence>
<comment type="caution">
    <text evidence="9">The sequence shown here is derived from an EMBL/GenBank/DDBJ whole genome shotgun (WGS) entry which is preliminary data.</text>
</comment>
<feature type="non-terminal residue" evidence="9">
    <location>
        <position position="1"/>
    </location>
</feature>
<evidence type="ECO:0000256" key="1">
    <source>
        <dbReference type="ARBA" id="ARBA00004173"/>
    </source>
</evidence>
<dbReference type="AlphaFoldDB" id="A0AAE0KB83"/>
<keyword evidence="10" id="KW-1185">Reference proteome</keyword>
<dbReference type="Gene3D" id="3.40.50.1820">
    <property type="entry name" value="alpha/beta hydrolase"/>
    <property type="match status" value="1"/>
</dbReference>
<sequence>IIFVHGLSGDDRTTWKASSVSWPEELALECKNARLLSFKYNRSIWTGSDMRSMQSASEQLLAMLTTYRRRDVSEHRPIIFVAHSLGGWLVK</sequence>
<feature type="domain" description="DUF676" evidence="8">
    <location>
        <begin position="1"/>
        <end position="89"/>
    </location>
</feature>
<organism evidence="9 10">
    <name type="scientific">Lasiosphaeria ovina</name>
    <dbReference type="NCBI Taxonomy" id="92902"/>
    <lineage>
        <taxon>Eukaryota</taxon>
        <taxon>Fungi</taxon>
        <taxon>Dikarya</taxon>
        <taxon>Ascomycota</taxon>
        <taxon>Pezizomycotina</taxon>
        <taxon>Sordariomycetes</taxon>
        <taxon>Sordariomycetidae</taxon>
        <taxon>Sordariales</taxon>
        <taxon>Lasiosphaeriaceae</taxon>
        <taxon>Lasiosphaeria</taxon>
    </lineage>
</organism>
<dbReference type="SUPFAM" id="SSF53474">
    <property type="entry name" value="alpha/beta-Hydrolases"/>
    <property type="match status" value="1"/>
</dbReference>
<dbReference type="InterPro" id="IPR052374">
    <property type="entry name" value="SERAC1"/>
</dbReference>
<protein>
    <recommendedName>
        <fullName evidence="8">DUF676 domain-containing protein</fullName>
    </recommendedName>
</protein>
<comment type="subcellular location">
    <subcellularLocation>
        <location evidence="2">Endoplasmic reticulum</location>
    </subcellularLocation>
    <subcellularLocation>
        <location evidence="3">Membrane</location>
    </subcellularLocation>
    <subcellularLocation>
        <location evidence="1">Mitochondrion</location>
    </subcellularLocation>
</comment>
<reference evidence="9" key="1">
    <citation type="journal article" date="2023" name="Mol. Phylogenet. Evol.">
        <title>Genome-scale phylogeny and comparative genomics of the fungal order Sordariales.</title>
        <authorList>
            <person name="Hensen N."/>
            <person name="Bonometti L."/>
            <person name="Westerberg I."/>
            <person name="Brannstrom I.O."/>
            <person name="Guillou S."/>
            <person name="Cros-Aarteil S."/>
            <person name="Calhoun S."/>
            <person name="Haridas S."/>
            <person name="Kuo A."/>
            <person name="Mondo S."/>
            <person name="Pangilinan J."/>
            <person name="Riley R."/>
            <person name="LaButti K."/>
            <person name="Andreopoulos B."/>
            <person name="Lipzen A."/>
            <person name="Chen C."/>
            <person name="Yan M."/>
            <person name="Daum C."/>
            <person name="Ng V."/>
            <person name="Clum A."/>
            <person name="Steindorff A."/>
            <person name="Ohm R.A."/>
            <person name="Martin F."/>
            <person name="Silar P."/>
            <person name="Natvig D.O."/>
            <person name="Lalanne C."/>
            <person name="Gautier V."/>
            <person name="Ament-Velasquez S.L."/>
            <person name="Kruys A."/>
            <person name="Hutchinson M.I."/>
            <person name="Powell A.J."/>
            <person name="Barry K."/>
            <person name="Miller A.N."/>
            <person name="Grigoriev I.V."/>
            <person name="Debuchy R."/>
            <person name="Gladieux P."/>
            <person name="Hiltunen Thoren M."/>
            <person name="Johannesson H."/>
        </authorList>
    </citation>
    <scope>NUCLEOTIDE SEQUENCE</scope>
    <source>
        <strain evidence="9">CBS 958.72</strain>
    </source>
</reference>
<reference evidence="9" key="2">
    <citation type="submission" date="2023-06" db="EMBL/GenBank/DDBJ databases">
        <authorList>
            <consortium name="Lawrence Berkeley National Laboratory"/>
            <person name="Haridas S."/>
            <person name="Hensen N."/>
            <person name="Bonometti L."/>
            <person name="Westerberg I."/>
            <person name="Brannstrom I.O."/>
            <person name="Guillou S."/>
            <person name="Cros-Aarteil S."/>
            <person name="Calhoun S."/>
            <person name="Kuo A."/>
            <person name="Mondo S."/>
            <person name="Pangilinan J."/>
            <person name="Riley R."/>
            <person name="Labutti K."/>
            <person name="Andreopoulos B."/>
            <person name="Lipzen A."/>
            <person name="Chen C."/>
            <person name="Yanf M."/>
            <person name="Daum C."/>
            <person name="Ng V."/>
            <person name="Clum A."/>
            <person name="Steindorff A."/>
            <person name="Ohm R."/>
            <person name="Martin F."/>
            <person name="Silar P."/>
            <person name="Natvig D."/>
            <person name="Lalanne C."/>
            <person name="Gautier V."/>
            <person name="Ament-Velasquez S.L."/>
            <person name="Kruys A."/>
            <person name="Hutchinson M.I."/>
            <person name="Powell A.J."/>
            <person name="Barry K."/>
            <person name="Miller A.N."/>
            <person name="Grigoriev I.V."/>
            <person name="Debuchy R."/>
            <person name="Gladieux P."/>
            <person name="Thoren M.H."/>
            <person name="Johannesson H."/>
        </authorList>
    </citation>
    <scope>NUCLEOTIDE SEQUENCE</scope>
    <source>
        <strain evidence="9">CBS 958.72</strain>
    </source>
</reference>
<dbReference type="InterPro" id="IPR029058">
    <property type="entry name" value="AB_hydrolase_fold"/>
</dbReference>
<comment type="similarity">
    <text evidence="4">Belongs to the putative lipase ROG1 family.</text>
</comment>
<proteinExistence type="inferred from homology"/>
<dbReference type="Pfam" id="PF05057">
    <property type="entry name" value="DUF676"/>
    <property type="match status" value="1"/>
</dbReference>
<evidence type="ECO:0000256" key="5">
    <source>
        <dbReference type="ARBA" id="ARBA00022824"/>
    </source>
</evidence>
<accession>A0AAE0KB83</accession>
<evidence type="ECO:0000256" key="4">
    <source>
        <dbReference type="ARBA" id="ARBA00007920"/>
    </source>
</evidence>